<keyword evidence="4 11" id="KW-1133">Transmembrane helix</keyword>
<feature type="transmembrane region" description="Helical" evidence="11">
    <location>
        <begin position="353"/>
        <end position="375"/>
    </location>
</feature>
<dbReference type="Proteomes" id="UP000254937">
    <property type="component" value="Unassembled WGS sequence"/>
</dbReference>
<evidence type="ECO:0000259" key="13">
    <source>
        <dbReference type="Pfam" id="PF01529"/>
    </source>
</evidence>
<feature type="compositionally biased region" description="Polar residues" evidence="12">
    <location>
        <begin position="192"/>
        <end position="210"/>
    </location>
</feature>
<dbReference type="EMBL" id="KZ851872">
    <property type="protein sequence ID" value="RDK37249.1"/>
    <property type="molecule type" value="Genomic_DNA"/>
</dbReference>
<feature type="compositionally biased region" description="Polar residues" evidence="12">
    <location>
        <begin position="150"/>
        <end position="171"/>
    </location>
</feature>
<reference evidence="14 15" key="1">
    <citation type="submission" date="2018-07" db="EMBL/GenBank/DDBJ databases">
        <title>Section-level genome sequencing of Aspergillus section Nigri to investigate inter- and intra-species variation.</title>
        <authorList>
            <consortium name="DOE Joint Genome Institute"/>
            <person name="Vesth T.C."/>
            <person name="Nybo J.L."/>
            <person name="Theobald S."/>
            <person name="Frisvad J.C."/>
            <person name="Larsen T.O."/>
            <person name="Nielsen K.F."/>
            <person name="Hoof J.B."/>
            <person name="Brandl J."/>
            <person name="Salamov A."/>
            <person name="Riley R."/>
            <person name="Gladden J.M."/>
            <person name="Phatale P."/>
            <person name="Nielsen M.T."/>
            <person name="Lyhne E.K."/>
            <person name="Kogle M.E."/>
            <person name="Strasser K."/>
            <person name="McDonnell E."/>
            <person name="Barry K."/>
            <person name="Clum A."/>
            <person name="Chen C."/>
            <person name="Nolan M."/>
            <person name="Sandor L."/>
            <person name="Kuo A."/>
            <person name="Lipzen A."/>
            <person name="Hainaut M."/>
            <person name="Drula E."/>
            <person name="Tsang A."/>
            <person name="Magnuson J.K."/>
            <person name="Henrissat B."/>
            <person name="Wiebenga A."/>
            <person name="Simmons B.A."/>
            <person name="Makela M.R."/>
            <person name="De vries R.P."/>
            <person name="Grigoriev I.V."/>
            <person name="Mortensen U.H."/>
            <person name="Baker S.E."/>
            <person name="Andersen M.R."/>
        </authorList>
    </citation>
    <scope>NUCLEOTIDE SEQUENCE [LARGE SCALE GENOMIC DNA]</scope>
    <source>
        <strain evidence="14 15">ATCC 13157</strain>
    </source>
</reference>
<dbReference type="GO" id="GO:0005783">
    <property type="term" value="C:endoplasmic reticulum"/>
    <property type="evidence" value="ECO:0007669"/>
    <property type="project" value="TreeGrafter"/>
</dbReference>
<comment type="catalytic activity">
    <reaction evidence="10 11">
        <text>L-cysteinyl-[protein] + hexadecanoyl-CoA = S-hexadecanoyl-L-cysteinyl-[protein] + CoA</text>
        <dbReference type="Rhea" id="RHEA:36683"/>
        <dbReference type="Rhea" id="RHEA-COMP:10131"/>
        <dbReference type="Rhea" id="RHEA-COMP:11032"/>
        <dbReference type="ChEBI" id="CHEBI:29950"/>
        <dbReference type="ChEBI" id="CHEBI:57287"/>
        <dbReference type="ChEBI" id="CHEBI:57379"/>
        <dbReference type="ChEBI" id="CHEBI:74151"/>
        <dbReference type="EC" id="2.3.1.225"/>
    </reaction>
</comment>
<feature type="domain" description="Palmitoyltransferase DHHC" evidence="13">
    <location>
        <begin position="443"/>
        <end position="568"/>
    </location>
</feature>
<feature type="transmembrane region" description="Helical" evidence="11">
    <location>
        <begin position="323"/>
        <end position="341"/>
    </location>
</feature>
<feature type="region of interest" description="Disordered" evidence="12">
    <location>
        <begin position="1"/>
        <end position="210"/>
    </location>
</feature>
<evidence type="ECO:0000256" key="4">
    <source>
        <dbReference type="ARBA" id="ARBA00022989"/>
    </source>
</evidence>
<feature type="compositionally biased region" description="Basic and acidic residues" evidence="12">
    <location>
        <begin position="259"/>
        <end position="273"/>
    </location>
</feature>
<sequence length="645" mass="71710">MSRNLPSTLNDMPLSSAISETSDTPASAPPQHVLGIPRPPSVGGISSRVTDMASDDGEQSQTYTGVSSHPPQSRASAPRRGPPPARSSITSTSQWTRPGSASSKQSRSHIPSLAAQGFFRPMSSQRLQAHRGRPMTKGTMTDTSEEWNDHTSQNRQSLISNSTIPQGSIPPTEQEAPPSRGTEFTDPIIPDRNTSNASPIGNTTGRSQGESAKLLYDRERAYKIQQPHLNLGGNYHGSNEPVSPHRSTLSFLSLQNRNQGHDSSRDVRAHERLSSAGSTPGSIEKTPQAGTSKGRLGKNFEYFVGNTIFFGGGRLQNARDKPVNIATAIFVLVPTALFFAYSGPWLWHNISPALPILFAYLFYLCFSSFIHASVVDPGVRHRSMRDNAASLLTSPLQIIPRNLHQLPPPDPADDPLAIGPPTNDWVMVKLATSDVAAMDVPVKYCKTCCIWRPPRCYHCRVCDNCVETLDHHCVWLNNCVGRRNYRYFFTFVASSTLLALFLLGASLAHILVYKSREHVSFGTAIDKWRVPWAMVIYGAVAAPYPASLWAYHLFLVGRGETTREYLNSHKFAKADRHRPFTQGNVFRNWLSVFLRPRPPTYMQFKQPYQEGDQRLSTMKRKYLPRNIEPQNDIEMQQVPPPSQPQ</sequence>
<dbReference type="GO" id="GO:0005794">
    <property type="term" value="C:Golgi apparatus"/>
    <property type="evidence" value="ECO:0007669"/>
    <property type="project" value="TreeGrafter"/>
</dbReference>
<keyword evidence="3 11" id="KW-0812">Transmembrane</keyword>
<evidence type="ECO:0000256" key="7">
    <source>
        <dbReference type="ARBA" id="ARBA00023288"/>
    </source>
</evidence>
<evidence type="ECO:0000256" key="11">
    <source>
        <dbReference type="RuleBase" id="RU079119"/>
    </source>
</evidence>
<evidence type="ECO:0000256" key="1">
    <source>
        <dbReference type="ARBA" id="ARBA00004127"/>
    </source>
</evidence>
<dbReference type="InterPro" id="IPR039859">
    <property type="entry name" value="PFA4/ZDH16/20/ERF2-like"/>
</dbReference>
<evidence type="ECO:0000313" key="15">
    <source>
        <dbReference type="Proteomes" id="UP000254937"/>
    </source>
</evidence>
<evidence type="ECO:0000256" key="2">
    <source>
        <dbReference type="ARBA" id="ARBA00022679"/>
    </source>
</evidence>
<dbReference type="AlphaFoldDB" id="A0A370P5U7"/>
<dbReference type="GO" id="GO:0019706">
    <property type="term" value="F:protein-cysteine S-palmitoyltransferase activity"/>
    <property type="evidence" value="ECO:0007669"/>
    <property type="project" value="UniProtKB-EC"/>
</dbReference>
<evidence type="ECO:0000256" key="9">
    <source>
        <dbReference type="ARBA" id="ARBA00023463"/>
    </source>
</evidence>
<keyword evidence="2 11" id="KW-0808">Transferase</keyword>
<dbReference type="EC" id="2.3.1.225" evidence="11"/>
<keyword evidence="8 11" id="KW-0012">Acyltransferase</keyword>
<gene>
    <name evidence="14" type="ORF">M752DRAFT_93480</name>
</gene>
<comment type="domain">
    <text evidence="11">The DHHC domain is required for palmitoyltransferase activity.</text>
</comment>
<evidence type="ECO:0000256" key="10">
    <source>
        <dbReference type="ARBA" id="ARBA00048048"/>
    </source>
</evidence>
<keyword evidence="5 11" id="KW-0472">Membrane</keyword>
<evidence type="ECO:0000256" key="5">
    <source>
        <dbReference type="ARBA" id="ARBA00023136"/>
    </source>
</evidence>
<proteinExistence type="inferred from homology"/>
<feature type="transmembrane region" description="Helical" evidence="11">
    <location>
        <begin position="532"/>
        <end position="554"/>
    </location>
</feature>
<organism evidence="14 15">
    <name type="scientific">Aspergillus phoenicis ATCC 13157</name>
    <dbReference type="NCBI Taxonomy" id="1353007"/>
    <lineage>
        <taxon>Eukaryota</taxon>
        <taxon>Fungi</taxon>
        <taxon>Dikarya</taxon>
        <taxon>Ascomycota</taxon>
        <taxon>Pezizomycotina</taxon>
        <taxon>Eurotiomycetes</taxon>
        <taxon>Eurotiomycetidae</taxon>
        <taxon>Eurotiales</taxon>
        <taxon>Aspergillaceae</taxon>
        <taxon>Aspergillus</taxon>
    </lineage>
</organism>
<protein>
    <recommendedName>
        <fullName evidence="11">Palmitoyltransferase</fullName>
        <ecNumber evidence="11">2.3.1.225</ecNumber>
    </recommendedName>
</protein>
<evidence type="ECO:0000256" key="3">
    <source>
        <dbReference type="ARBA" id="ARBA00022692"/>
    </source>
</evidence>
<evidence type="ECO:0000256" key="6">
    <source>
        <dbReference type="ARBA" id="ARBA00023139"/>
    </source>
</evidence>
<evidence type="ECO:0000313" key="14">
    <source>
        <dbReference type="EMBL" id="RDK37249.1"/>
    </source>
</evidence>
<evidence type="ECO:0000256" key="8">
    <source>
        <dbReference type="ARBA" id="ARBA00023315"/>
    </source>
</evidence>
<feature type="compositionally biased region" description="Polar residues" evidence="12">
    <location>
        <begin position="1"/>
        <end position="10"/>
    </location>
</feature>
<dbReference type="GO" id="GO:0006612">
    <property type="term" value="P:protein targeting to membrane"/>
    <property type="evidence" value="ECO:0007669"/>
    <property type="project" value="TreeGrafter"/>
</dbReference>
<keyword evidence="6" id="KW-0564">Palmitate</keyword>
<feature type="region of interest" description="Disordered" evidence="12">
    <location>
        <begin position="256"/>
        <end position="293"/>
    </location>
</feature>
<feature type="region of interest" description="Disordered" evidence="12">
    <location>
        <begin position="626"/>
        <end position="645"/>
    </location>
</feature>
<dbReference type="InterPro" id="IPR001594">
    <property type="entry name" value="Palmitoyltrfase_DHHC"/>
</dbReference>
<feature type="compositionally biased region" description="Low complexity" evidence="12">
    <location>
        <begin position="67"/>
        <end position="79"/>
    </location>
</feature>
<name>A0A370P5U7_ASPPH</name>
<feature type="transmembrane region" description="Helical" evidence="11">
    <location>
        <begin position="487"/>
        <end position="512"/>
    </location>
</feature>
<dbReference type="PANTHER" id="PTHR22883">
    <property type="entry name" value="ZINC FINGER DHHC DOMAIN CONTAINING PROTEIN"/>
    <property type="match status" value="1"/>
</dbReference>
<dbReference type="PROSITE" id="PS50216">
    <property type="entry name" value="DHHC"/>
    <property type="match status" value="1"/>
</dbReference>
<dbReference type="Pfam" id="PF01529">
    <property type="entry name" value="DHHC"/>
    <property type="match status" value="1"/>
</dbReference>
<feature type="compositionally biased region" description="Polar residues" evidence="12">
    <location>
        <begin position="16"/>
        <end position="25"/>
    </location>
</feature>
<feature type="compositionally biased region" description="Polar residues" evidence="12">
    <location>
        <begin position="89"/>
        <end position="109"/>
    </location>
</feature>
<keyword evidence="7" id="KW-0449">Lipoprotein</keyword>
<comment type="subcellular location">
    <subcellularLocation>
        <location evidence="1">Endomembrane system</location>
        <topology evidence="1">Multi-pass membrane protein</topology>
    </subcellularLocation>
</comment>
<accession>A0A370P5U7</accession>
<evidence type="ECO:0000256" key="12">
    <source>
        <dbReference type="SAM" id="MobiDB-lite"/>
    </source>
</evidence>
<dbReference type="PANTHER" id="PTHR22883:SF43">
    <property type="entry name" value="PALMITOYLTRANSFERASE APP"/>
    <property type="match status" value="1"/>
</dbReference>
<keyword evidence="15" id="KW-1185">Reference proteome</keyword>
<comment type="similarity">
    <text evidence="9">Belongs to the DHHC palmitoyltransferase family. ERF2/ZDHHC9 subfamily.</text>
</comment>